<feature type="transmembrane region" description="Helical" evidence="1">
    <location>
        <begin position="46"/>
        <end position="66"/>
    </location>
</feature>
<feature type="transmembrane region" description="Helical" evidence="1">
    <location>
        <begin position="107"/>
        <end position="125"/>
    </location>
</feature>
<evidence type="ECO:0000313" key="2">
    <source>
        <dbReference type="EMBL" id="PZQ18420.1"/>
    </source>
</evidence>
<reference evidence="2 3" key="1">
    <citation type="submission" date="2017-08" db="EMBL/GenBank/DDBJ databases">
        <title>Infants hospitalized years apart are colonized by the same room-sourced microbial strains.</title>
        <authorList>
            <person name="Brooks B."/>
            <person name="Olm M.R."/>
            <person name="Firek B.A."/>
            <person name="Baker R."/>
            <person name="Thomas B.C."/>
            <person name="Morowitz M.J."/>
            <person name="Banfield J.F."/>
        </authorList>
    </citation>
    <scope>NUCLEOTIDE SEQUENCE [LARGE SCALE GENOMIC DNA]</scope>
    <source>
        <strain evidence="2">S2_005_003_R2_42</strain>
    </source>
</reference>
<comment type="caution">
    <text evidence="2">The sequence shown here is derived from an EMBL/GenBank/DDBJ whole genome shotgun (WGS) entry which is preliminary data.</text>
</comment>
<keyword evidence="1" id="KW-0812">Transmembrane</keyword>
<accession>A0A2W5MXH0</accession>
<dbReference type="EMBL" id="QFPO01000003">
    <property type="protein sequence ID" value="PZQ18420.1"/>
    <property type="molecule type" value="Genomic_DNA"/>
</dbReference>
<keyword evidence="1" id="KW-1133">Transmembrane helix</keyword>
<dbReference type="AlphaFoldDB" id="A0A2W5MXH0"/>
<gene>
    <name evidence="2" type="ORF">DI564_03700</name>
</gene>
<feature type="transmembrane region" description="Helical" evidence="1">
    <location>
        <begin position="12"/>
        <end position="34"/>
    </location>
</feature>
<protein>
    <submittedName>
        <fullName evidence="2">Uncharacterized protein</fullName>
    </submittedName>
</protein>
<proteinExistence type="predicted"/>
<feature type="transmembrane region" description="Helical" evidence="1">
    <location>
        <begin position="156"/>
        <end position="174"/>
    </location>
</feature>
<name>A0A2W5MXH0_9GAMM</name>
<keyword evidence="1" id="KW-0472">Membrane</keyword>
<organism evidence="2 3">
    <name type="scientific">Rhodanobacter denitrificans</name>
    <dbReference type="NCBI Taxonomy" id="666685"/>
    <lineage>
        <taxon>Bacteria</taxon>
        <taxon>Pseudomonadati</taxon>
        <taxon>Pseudomonadota</taxon>
        <taxon>Gammaproteobacteria</taxon>
        <taxon>Lysobacterales</taxon>
        <taxon>Rhodanobacteraceae</taxon>
        <taxon>Rhodanobacter</taxon>
    </lineage>
</organism>
<feature type="transmembrane region" description="Helical" evidence="1">
    <location>
        <begin position="132"/>
        <end position="150"/>
    </location>
</feature>
<evidence type="ECO:0000256" key="1">
    <source>
        <dbReference type="SAM" id="Phobius"/>
    </source>
</evidence>
<feature type="transmembrane region" description="Helical" evidence="1">
    <location>
        <begin position="73"/>
        <end position="95"/>
    </location>
</feature>
<dbReference type="Proteomes" id="UP000249046">
    <property type="component" value="Unassembled WGS sequence"/>
</dbReference>
<evidence type="ECO:0000313" key="3">
    <source>
        <dbReference type="Proteomes" id="UP000249046"/>
    </source>
</evidence>
<sequence>MIPQTTIANDPVWRALRWVVWGGAALLLLAPLIAMRFTEEVDWSPVDFLVMGTLLALVGGAYELAVRVARTQVYVIAFGVAVGTAFLTIWANLAVGIVGEPAEPINRIYFGVVAVAVVGAALARLRPAGMARAMLATAVAQAAGSVVGLFADGATVFVLTAAFAVLWLVSAALFKRAAKQTAVVGATH</sequence>